<feature type="non-terminal residue" evidence="1">
    <location>
        <position position="1"/>
    </location>
</feature>
<evidence type="ECO:0000313" key="2">
    <source>
        <dbReference type="Proteomes" id="UP000194236"/>
    </source>
</evidence>
<sequence length="180" mass="20857">ETNVSQLELNSIQLSTNAKDFYTWNFNESNEDRFEAQYIIKDLNQPLNLTLQIPPNVNEHVVYFKLFYQSSDGRNRTVIRELYFDVIPCIEIEMFLFDQVITLHNLSQTESLAIYDVTVGDENSILHVDHSNSNCVLIPINLSAHLLIQKSSIQWILYGNNIQKNNRHGMINLILSSLLK</sequence>
<dbReference type="AlphaFoldDB" id="A0A1Y3B2S8"/>
<reference evidence="1 2" key="1">
    <citation type="submission" date="2017-03" db="EMBL/GenBank/DDBJ databases">
        <title>Genome Survey of Euroglyphus maynei.</title>
        <authorList>
            <person name="Arlian L.G."/>
            <person name="Morgan M.S."/>
            <person name="Rider S.D."/>
        </authorList>
    </citation>
    <scope>NUCLEOTIDE SEQUENCE [LARGE SCALE GENOMIC DNA]</scope>
    <source>
        <strain evidence="1">Arlian Lab</strain>
        <tissue evidence="1">Whole body</tissue>
    </source>
</reference>
<protein>
    <submittedName>
        <fullName evidence="1">Uncharacterized protein</fullName>
    </submittedName>
</protein>
<evidence type="ECO:0000313" key="1">
    <source>
        <dbReference type="EMBL" id="OTF74173.1"/>
    </source>
</evidence>
<dbReference type="Proteomes" id="UP000194236">
    <property type="component" value="Unassembled WGS sequence"/>
</dbReference>
<proteinExistence type="predicted"/>
<comment type="caution">
    <text evidence="1">The sequence shown here is derived from an EMBL/GenBank/DDBJ whole genome shotgun (WGS) entry which is preliminary data.</text>
</comment>
<keyword evidence="2" id="KW-1185">Reference proteome</keyword>
<dbReference type="EMBL" id="MUJZ01048338">
    <property type="protein sequence ID" value="OTF74173.1"/>
    <property type="molecule type" value="Genomic_DNA"/>
</dbReference>
<name>A0A1Y3B2S8_EURMA</name>
<accession>A0A1Y3B2S8</accession>
<gene>
    <name evidence="1" type="ORF">BLA29_010672</name>
</gene>
<organism evidence="1 2">
    <name type="scientific">Euroglyphus maynei</name>
    <name type="common">Mayne's house dust mite</name>
    <dbReference type="NCBI Taxonomy" id="6958"/>
    <lineage>
        <taxon>Eukaryota</taxon>
        <taxon>Metazoa</taxon>
        <taxon>Ecdysozoa</taxon>
        <taxon>Arthropoda</taxon>
        <taxon>Chelicerata</taxon>
        <taxon>Arachnida</taxon>
        <taxon>Acari</taxon>
        <taxon>Acariformes</taxon>
        <taxon>Sarcoptiformes</taxon>
        <taxon>Astigmata</taxon>
        <taxon>Psoroptidia</taxon>
        <taxon>Analgoidea</taxon>
        <taxon>Pyroglyphidae</taxon>
        <taxon>Pyroglyphinae</taxon>
        <taxon>Euroglyphus</taxon>
    </lineage>
</organism>